<dbReference type="AlphaFoldDB" id="A0A371FXH4"/>
<reference evidence="2" key="1">
    <citation type="submission" date="2018-05" db="EMBL/GenBank/DDBJ databases">
        <title>Draft genome of Mucuna pruriens seed.</title>
        <authorList>
            <person name="Nnadi N.E."/>
            <person name="Vos R."/>
            <person name="Hasami M.H."/>
            <person name="Devisetty U.K."/>
            <person name="Aguiy J.C."/>
        </authorList>
    </citation>
    <scope>NUCLEOTIDE SEQUENCE [LARGE SCALE GENOMIC DNA]</scope>
    <source>
        <strain evidence="2">JCA_2017</strain>
    </source>
</reference>
<dbReference type="Gene3D" id="2.40.70.10">
    <property type="entry name" value="Acid Proteases"/>
    <property type="match status" value="1"/>
</dbReference>
<dbReference type="CDD" id="cd00303">
    <property type="entry name" value="retropepsin_like"/>
    <property type="match status" value="1"/>
</dbReference>
<name>A0A371FXH4_MUCPR</name>
<evidence type="ECO:0000256" key="1">
    <source>
        <dbReference type="SAM" id="MobiDB-lite"/>
    </source>
</evidence>
<gene>
    <name evidence="2" type="ORF">CR513_36160</name>
</gene>
<protein>
    <submittedName>
        <fullName evidence="2">Uncharacterized protein</fullName>
    </submittedName>
</protein>
<dbReference type="EMBL" id="QJKJ01007499">
    <property type="protein sequence ID" value="RDX82971.1"/>
    <property type="molecule type" value="Genomic_DNA"/>
</dbReference>
<dbReference type="PANTHER" id="PTHR33067">
    <property type="entry name" value="RNA-DIRECTED DNA POLYMERASE-RELATED"/>
    <property type="match status" value="1"/>
</dbReference>
<dbReference type="Proteomes" id="UP000257109">
    <property type="component" value="Unassembled WGS sequence"/>
</dbReference>
<evidence type="ECO:0000313" key="2">
    <source>
        <dbReference type="EMBL" id="RDX82971.1"/>
    </source>
</evidence>
<proteinExistence type="predicted"/>
<feature type="region of interest" description="Disordered" evidence="1">
    <location>
        <begin position="565"/>
        <end position="593"/>
    </location>
</feature>
<feature type="non-terminal residue" evidence="2">
    <location>
        <position position="1"/>
    </location>
</feature>
<dbReference type="OrthoDB" id="778454at2759"/>
<organism evidence="2 3">
    <name type="scientific">Mucuna pruriens</name>
    <name type="common">Velvet bean</name>
    <name type="synonym">Dolichos pruriens</name>
    <dbReference type="NCBI Taxonomy" id="157652"/>
    <lineage>
        <taxon>Eukaryota</taxon>
        <taxon>Viridiplantae</taxon>
        <taxon>Streptophyta</taxon>
        <taxon>Embryophyta</taxon>
        <taxon>Tracheophyta</taxon>
        <taxon>Spermatophyta</taxon>
        <taxon>Magnoliopsida</taxon>
        <taxon>eudicotyledons</taxon>
        <taxon>Gunneridae</taxon>
        <taxon>Pentapetalae</taxon>
        <taxon>rosids</taxon>
        <taxon>fabids</taxon>
        <taxon>Fabales</taxon>
        <taxon>Fabaceae</taxon>
        <taxon>Papilionoideae</taxon>
        <taxon>50 kb inversion clade</taxon>
        <taxon>NPAAA clade</taxon>
        <taxon>indigoferoid/millettioid clade</taxon>
        <taxon>Phaseoleae</taxon>
        <taxon>Mucuna</taxon>
    </lineage>
</organism>
<feature type="compositionally biased region" description="Polar residues" evidence="1">
    <location>
        <begin position="182"/>
        <end position="200"/>
    </location>
</feature>
<evidence type="ECO:0000313" key="3">
    <source>
        <dbReference type="Proteomes" id="UP000257109"/>
    </source>
</evidence>
<feature type="compositionally biased region" description="Polar residues" evidence="1">
    <location>
        <begin position="578"/>
        <end position="593"/>
    </location>
</feature>
<accession>A0A371FXH4</accession>
<sequence length="593" mass="65995">MVNEIGVASNQRLENQLTELTSLVRQLAVEQHQPAMAAKVCGICTFVEHPTDMCLTFQETESDQPENVRAIVWKTTISARTTSRAICDLESRTCPEHASRISRLPTAESAISSTTFPTTTTTVESAYSRKLSISRGPDEAACNQQPGVPTIYELQQHAIPAKRDRHHPRPQNTDWTLPKSAEVNSEPNANSQPRPETTVSLSFPNWTISARKPDSDEELLKMFRKVEINIPLLDAIKQIPKYAKFLKELGVHKRKKIKRSREIGGIVSVLTRNEEFTVGAQALPKKCRDPGIFSVPCTIGECTFADAMLDLGASINVMPASIYRSLNFGDLEPTRMTIQLANRSIVQPLGVLEDVLVQDETSGKESTLILGRPFLMTIRTKIDMHAGTLSMEFGDTLHPTEDHSLFGIDLIDELVEEYLQLDTSSEDIENCAGSTNLISCLWSLTEKANYEEVQDLPYFVDNHNDIANLDFEVELSTMLDQVYNLENLECTNSAKVVVAEIKSLFSTQLATIFTAEIKSAREGQVKEKMKVNSAEKLSSKADMLAEAKLTSEDYKQTRAEFTVPFRSDSEAAQEVDADSNSTRIELTNGSRPK</sequence>
<dbReference type="InterPro" id="IPR021109">
    <property type="entry name" value="Peptidase_aspartic_dom_sf"/>
</dbReference>
<keyword evidence="3" id="KW-1185">Reference proteome</keyword>
<feature type="region of interest" description="Disordered" evidence="1">
    <location>
        <begin position="160"/>
        <end position="200"/>
    </location>
</feature>
<comment type="caution">
    <text evidence="2">The sequence shown here is derived from an EMBL/GenBank/DDBJ whole genome shotgun (WGS) entry which is preliminary data.</text>
</comment>
<dbReference type="PANTHER" id="PTHR33067:SF9">
    <property type="entry name" value="RNA-DIRECTED DNA POLYMERASE"/>
    <property type="match status" value="1"/>
</dbReference>